<sequence length="94" mass="10581">MISKLVGGLVVRQRHPPERASETGCPEEEKSILEVWLTSLNSLVRKATLVGHGDVGHYICHSLEFKRRVDSEIPDEFVLLHKSPLMCSSNMQVK</sequence>
<organism evidence="2 3">
    <name type="scientific">Danionella cerebrum</name>
    <dbReference type="NCBI Taxonomy" id="2873325"/>
    <lineage>
        <taxon>Eukaryota</taxon>
        <taxon>Metazoa</taxon>
        <taxon>Chordata</taxon>
        <taxon>Craniata</taxon>
        <taxon>Vertebrata</taxon>
        <taxon>Euteleostomi</taxon>
        <taxon>Actinopterygii</taxon>
        <taxon>Neopterygii</taxon>
        <taxon>Teleostei</taxon>
        <taxon>Ostariophysi</taxon>
        <taxon>Cypriniformes</taxon>
        <taxon>Danionidae</taxon>
        <taxon>Danioninae</taxon>
        <taxon>Danionella</taxon>
    </lineage>
</organism>
<dbReference type="Proteomes" id="UP000316079">
    <property type="component" value="Unassembled WGS sequence"/>
</dbReference>
<accession>A0A553PWX6</accession>
<name>A0A553PWX6_9TELE</name>
<protein>
    <submittedName>
        <fullName evidence="2">Uncharacterized protein</fullName>
    </submittedName>
</protein>
<evidence type="ECO:0000313" key="3">
    <source>
        <dbReference type="Proteomes" id="UP000316079"/>
    </source>
</evidence>
<evidence type="ECO:0000313" key="2">
    <source>
        <dbReference type="EMBL" id="TRY82193.1"/>
    </source>
</evidence>
<feature type="compositionally biased region" description="Basic and acidic residues" evidence="1">
    <location>
        <begin position="15"/>
        <end position="25"/>
    </location>
</feature>
<keyword evidence="3" id="KW-1185">Reference proteome</keyword>
<gene>
    <name evidence="2" type="ORF">DNTS_000386</name>
</gene>
<dbReference type="OrthoDB" id="330499at2759"/>
<reference evidence="2 3" key="1">
    <citation type="journal article" date="2019" name="Sci. Data">
        <title>Hybrid genome assembly and annotation of Danionella translucida.</title>
        <authorList>
            <person name="Kadobianskyi M."/>
            <person name="Schulze L."/>
            <person name="Schuelke M."/>
            <person name="Judkewitz B."/>
        </authorList>
    </citation>
    <scope>NUCLEOTIDE SEQUENCE [LARGE SCALE GENOMIC DNA]</scope>
    <source>
        <strain evidence="2 3">Bolton</strain>
    </source>
</reference>
<feature type="region of interest" description="Disordered" evidence="1">
    <location>
        <begin position="1"/>
        <end position="25"/>
    </location>
</feature>
<comment type="caution">
    <text evidence="2">The sequence shown here is derived from an EMBL/GenBank/DDBJ whole genome shotgun (WGS) entry which is preliminary data.</text>
</comment>
<dbReference type="EMBL" id="SRMA01026572">
    <property type="protein sequence ID" value="TRY82193.1"/>
    <property type="molecule type" value="Genomic_DNA"/>
</dbReference>
<dbReference type="AlphaFoldDB" id="A0A553PWX6"/>
<evidence type="ECO:0000256" key="1">
    <source>
        <dbReference type="SAM" id="MobiDB-lite"/>
    </source>
</evidence>
<proteinExistence type="predicted"/>